<dbReference type="EMBL" id="VNKI01000005">
    <property type="protein sequence ID" value="TVX80744.1"/>
    <property type="molecule type" value="Genomic_DNA"/>
</dbReference>
<dbReference type="InterPro" id="IPR025056">
    <property type="entry name" value="DUF3993"/>
</dbReference>
<dbReference type="AlphaFoldDB" id="A0A8B5XZB6"/>
<accession>A0A8B5XZB6</accession>
<protein>
    <submittedName>
        <fullName evidence="2">DUF3993 domain-containing protein</fullName>
    </submittedName>
</protein>
<sequence length="164" mass="18386">MIVMSKYLVACLASVLLFLSGGFTASAEGLHREEVLSLVQDAMKNQGSISEEVSTKEAIEGKLDKHFTGEFIEKFVQANVVEVDGGYTAFGSDFAPYYIPFFSYDKNTEIVYGKNGDFIYVQEEFQDTGDGPASMEKHVESVILKKDNDVWKVMDVKYESEKMK</sequence>
<organism evidence="2 3">
    <name type="scientific">Peribacillus simplex</name>
    <dbReference type="NCBI Taxonomy" id="1478"/>
    <lineage>
        <taxon>Bacteria</taxon>
        <taxon>Bacillati</taxon>
        <taxon>Bacillota</taxon>
        <taxon>Bacilli</taxon>
        <taxon>Bacillales</taxon>
        <taxon>Bacillaceae</taxon>
        <taxon>Peribacillus</taxon>
    </lineage>
</organism>
<comment type="caution">
    <text evidence="2">The sequence shown here is derived from an EMBL/GenBank/DDBJ whole genome shotgun (WGS) entry which is preliminary data.</text>
</comment>
<feature type="signal peptide" evidence="1">
    <location>
        <begin position="1"/>
        <end position="27"/>
    </location>
</feature>
<evidence type="ECO:0000256" key="1">
    <source>
        <dbReference type="SAM" id="SignalP"/>
    </source>
</evidence>
<keyword evidence="1" id="KW-0732">Signal</keyword>
<dbReference type="Proteomes" id="UP000317770">
    <property type="component" value="Unassembled WGS sequence"/>
</dbReference>
<proteinExistence type="predicted"/>
<feature type="chain" id="PRO_5032504963" evidence="1">
    <location>
        <begin position="28"/>
        <end position="164"/>
    </location>
</feature>
<reference evidence="2 3" key="1">
    <citation type="submission" date="2019-07" db="EMBL/GenBank/DDBJ databases">
        <title>Genome assembly of Bacillus simplex strain GGC-P6A.</title>
        <authorList>
            <person name="Jennings M.E."/>
            <person name="Barton H.A."/>
        </authorList>
    </citation>
    <scope>NUCLEOTIDE SEQUENCE [LARGE SCALE GENOMIC DNA]</scope>
    <source>
        <strain evidence="2 3">GGC-P6A</strain>
    </source>
</reference>
<name>A0A8B5XZB6_9BACI</name>
<gene>
    <name evidence="2" type="ORF">FQP34_12255</name>
</gene>
<evidence type="ECO:0000313" key="3">
    <source>
        <dbReference type="Proteomes" id="UP000317770"/>
    </source>
</evidence>
<evidence type="ECO:0000313" key="2">
    <source>
        <dbReference type="EMBL" id="TVX80744.1"/>
    </source>
</evidence>
<dbReference type="Pfam" id="PF13158">
    <property type="entry name" value="DUF3993"/>
    <property type="match status" value="1"/>
</dbReference>